<protein>
    <submittedName>
        <fullName evidence="1">Uncharacterized protein</fullName>
    </submittedName>
</protein>
<dbReference type="Proteomes" id="UP000828048">
    <property type="component" value="Chromosome 9"/>
</dbReference>
<sequence length="661" mass="74787">MQVISRSKTKHLTLLIKHLQLRRTCLSSCSSTTVPSISIPTNTNPFLRPKREALSKLLNQRPGVSQLKQIHAQVVTQEYPSFPSITDSLIHCYLYIKDITSARTLFSSYPLPSPPTLLWNIMIRAYSKLYDCQEPISLFRQMLALDRTLLVFPDDYTFTFVITSCSHRTYLVCGEIVHGLVMKNGFESNLYVGNAVINMYCIYKKMEDAQKVFDQMSDRDVFSWTSLLCGYAKHGEMGRACEIFDQMPVRNNVSWTGLISGFVGVGRYVEALCYFRDMLCDDKVQANEAILVCVFSACAHLGALDQGHWIHMYIGKSRIFESSNISTALIDMYSKCGKIESATRVFSRISRRDVHNFTSMISGLSIHGLGKDALRVFNQMLAENVRPNDVTCLGVLNACSHSGLVEEGSSIFNDMESLWGVVPKIEHYGCYIDLLGRAGYLDKAFQIVRTMPMEPDIVIWRSLLNGCRIHHDANLAQCIISHVGKMNHRLCNGGEVLLSNLYASLGSWEGVAEVRKLMGERRNVSDPGRSWIEVDGVVHEFQVADQLHPQIEEIREKLKEIMNRVSLGGYIANTMHVSFDLNEEEKEQAVAWHSEKLAVAFALMSTLPGTSIRIVKNLRTCEDCHMALKAISKVYGREIIVRDRSRFHTFKGGDCSCRDYW</sequence>
<dbReference type="EMBL" id="CM037159">
    <property type="protein sequence ID" value="KAH7865465.1"/>
    <property type="molecule type" value="Genomic_DNA"/>
</dbReference>
<reference evidence="1 2" key="1">
    <citation type="journal article" date="2021" name="Hortic Res">
        <title>High-quality reference genome and annotation aids understanding of berry development for evergreen blueberry (Vaccinium darrowii).</title>
        <authorList>
            <person name="Yu J."/>
            <person name="Hulse-Kemp A.M."/>
            <person name="Babiker E."/>
            <person name="Staton M."/>
        </authorList>
    </citation>
    <scope>NUCLEOTIDE SEQUENCE [LARGE SCALE GENOMIC DNA]</scope>
    <source>
        <strain evidence="2">cv. NJ 8807/NJ 8810</strain>
        <tissue evidence="1">Young leaf</tissue>
    </source>
</reference>
<gene>
    <name evidence="1" type="ORF">Vadar_007090</name>
</gene>
<name>A0ACB7ZIV3_9ERIC</name>
<organism evidence="1 2">
    <name type="scientific">Vaccinium darrowii</name>
    <dbReference type="NCBI Taxonomy" id="229202"/>
    <lineage>
        <taxon>Eukaryota</taxon>
        <taxon>Viridiplantae</taxon>
        <taxon>Streptophyta</taxon>
        <taxon>Embryophyta</taxon>
        <taxon>Tracheophyta</taxon>
        <taxon>Spermatophyta</taxon>
        <taxon>Magnoliopsida</taxon>
        <taxon>eudicotyledons</taxon>
        <taxon>Gunneridae</taxon>
        <taxon>Pentapetalae</taxon>
        <taxon>asterids</taxon>
        <taxon>Ericales</taxon>
        <taxon>Ericaceae</taxon>
        <taxon>Vaccinioideae</taxon>
        <taxon>Vaccinieae</taxon>
        <taxon>Vaccinium</taxon>
    </lineage>
</organism>
<evidence type="ECO:0000313" key="1">
    <source>
        <dbReference type="EMBL" id="KAH7865465.1"/>
    </source>
</evidence>
<comment type="caution">
    <text evidence="1">The sequence shown here is derived from an EMBL/GenBank/DDBJ whole genome shotgun (WGS) entry which is preliminary data.</text>
</comment>
<keyword evidence="2" id="KW-1185">Reference proteome</keyword>
<accession>A0ACB7ZIV3</accession>
<proteinExistence type="predicted"/>
<evidence type="ECO:0000313" key="2">
    <source>
        <dbReference type="Proteomes" id="UP000828048"/>
    </source>
</evidence>